<evidence type="ECO:0000256" key="1">
    <source>
        <dbReference type="ARBA" id="ARBA00007151"/>
    </source>
</evidence>
<sequence>MRKKIKNKKIIKPDFVYDSVLVEKLVNYVMKEGKKNVARKIVYGTLDEIKKKMKTEKPLEVLELAIKNASPDVEVRSRRIGGANYQVPREVRPERKMALSVRWILEGARGKDGASMISRLSEELIAASKNEGMAVKKKENTHKMAEANRAFAHFAW</sequence>
<dbReference type="Pfam" id="PF00177">
    <property type="entry name" value="Ribosomal_S7"/>
    <property type="match status" value="1"/>
</dbReference>
<dbReference type="InterPro" id="IPR023798">
    <property type="entry name" value="Ribosomal_uS7_dom"/>
</dbReference>
<gene>
    <name evidence="6" type="primary">rpsG</name>
    <name evidence="9" type="ORF">COV02_01915</name>
</gene>
<keyword evidence="6" id="KW-0820">tRNA-binding</keyword>
<evidence type="ECO:0000256" key="5">
    <source>
        <dbReference type="ARBA" id="ARBA00023274"/>
    </source>
</evidence>
<comment type="subunit">
    <text evidence="6">Part of the 30S ribosomal subunit. Contacts proteins S9 and S11.</text>
</comment>
<dbReference type="Gene3D" id="1.10.455.10">
    <property type="entry name" value="Ribosomal protein S7 domain"/>
    <property type="match status" value="1"/>
</dbReference>
<dbReference type="GO" id="GO:0006412">
    <property type="term" value="P:translation"/>
    <property type="evidence" value="ECO:0007669"/>
    <property type="project" value="UniProtKB-UniRule"/>
</dbReference>
<dbReference type="HAMAP" id="MF_00480_B">
    <property type="entry name" value="Ribosomal_uS7_B"/>
    <property type="match status" value="1"/>
</dbReference>
<dbReference type="PROSITE" id="PS00052">
    <property type="entry name" value="RIBOSOMAL_S7"/>
    <property type="match status" value="1"/>
</dbReference>
<comment type="similarity">
    <text evidence="1 6 7">Belongs to the universal ribosomal protein uS7 family.</text>
</comment>
<dbReference type="FunFam" id="1.10.455.10:FF:000001">
    <property type="entry name" value="30S ribosomal protein S7"/>
    <property type="match status" value="1"/>
</dbReference>
<dbReference type="SUPFAM" id="SSF47973">
    <property type="entry name" value="Ribosomal protein S7"/>
    <property type="match status" value="1"/>
</dbReference>
<reference evidence="10" key="1">
    <citation type="submission" date="2017-09" db="EMBL/GenBank/DDBJ databases">
        <title>Depth-based differentiation of microbial function through sediment-hosted aquifers and enrichment of novel symbionts in the deep terrestrial subsurface.</title>
        <authorList>
            <person name="Probst A.J."/>
            <person name="Ladd B."/>
            <person name="Jarett J.K."/>
            <person name="Geller-Mcgrath D.E."/>
            <person name="Sieber C.M.K."/>
            <person name="Emerson J.B."/>
            <person name="Anantharaman K."/>
            <person name="Thomas B.C."/>
            <person name="Malmstrom R."/>
            <person name="Stieglmeier M."/>
            <person name="Klingl A."/>
            <person name="Woyke T."/>
            <person name="Ryan C.M."/>
            <person name="Banfield J.F."/>
        </authorList>
    </citation>
    <scope>NUCLEOTIDE SEQUENCE [LARGE SCALE GENOMIC DNA]</scope>
</reference>
<dbReference type="CDD" id="cd14869">
    <property type="entry name" value="uS7_Bacteria"/>
    <property type="match status" value="1"/>
</dbReference>
<evidence type="ECO:0000256" key="7">
    <source>
        <dbReference type="RuleBase" id="RU003619"/>
    </source>
</evidence>
<organism evidence="9 10">
    <name type="scientific">Candidatus Terrybacteria bacterium CG10_big_fil_rev_8_21_14_0_10_41_10</name>
    <dbReference type="NCBI Taxonomy" id="1975026"/>
    <lineage>
        <taxon>Bacteria</taxon>
        <taxon>Candidatus Terryibacteriota</taxon>
    </lineage>
</organism>
<comment type="function">
    <text evidence="6">One of the primary rRNA binding proteins, it binds directly to 16S rRNA where it nucleates assembly of the head domain of the 30S subunit. Is located at the subunit interface close to the decoding center, probably blocks exit of the E-site tRNA.</text>
</comment>
<accession>A0A2M8LAC5</accession>
<feature type="domain" description="Small ribosomal subunit protein uS7" evidence="8">
    <location>
        <begin position="1"/>
        <end position="149"/>
    </location>
</feature>
<protein>
    <recommendedName>
        <fullName evidence="6">Small ribosomal subunit protein uS7</fullName>
    </recommendedName>
</protein>
<comment type="caution">
    <text evidence="9">The sequence shown here is derived from an EMBL/GenBank/DDBJ whole genome shotgun (WGS) entry which is preliminary data.</text>
</comment>
<dbReference type="InterPro" id="IPR005717">
    <property type="entry name" value="Ribosomal_uS7_bac/org-type"/>
</dbReference>
<evidence type="ECO:0000256" key="4">
    <source>
        <dbReference type="ARBA" id="ARBA00022980"/>
    </source>
</evidence>
<evidence type="ECO:0000256" key="3">
    <source>
        <dbReference type="ARBA" id="ARBA00022884"/>
    </source>
</evidence>
<dbReference type="GO" id="GO:0019843">
    <property type="term" value="F:rRNA binding"/>
    <property type="evidence" value="ECO:0007669"/>
    <property type="project" value="UniProtKB-UniRule"/>
</dbReference>
<evidence type="ECO:0000256" key="6">
    <source>
        <dbReference type="HAMAP-Rule" id="MF_00480"/>
    </source>
</evidence>
<dbReference type="InterPro" id="IPR000235">
    <property type="entry name" value="Ribosomal_uS7"/>
</dbReference>
<dbReference type="GO" id="GO:0003735">
    <property type="term" value="F:structural constituent of ribosome"/>
    <property type="evidence" value="ECO:0007669"/>
    <property type="project" value="InterPro"/>
</dbReference>
<keyword evidence="5 6" id="KW-0687">Ribonucleoprotein</keyword>
<dbReference type="Proteomes" id="UP000230959">
    <property type="component" value="Unassembled WGS sequence"/>
</dbReference>
<keyword evidence="2 6" id="KW-0699">rRNA-binding</keyword>
<dbReference type="InterPro" id="IPR020606">
    <property type="entry name" value="Ribosomal_uS7_CS"/>
</dbReference>
<proteinExistence type="inferred from homology"/>
<evidence type="ECO:0000256" key="2">
    <source>
        <dbReference type="ARBA" id="ARBA00022730"/>
    </source>
</evidence>
<evidence type="ECO:0000313" key="10">
    <source>
        <dbReference type="Proteomes" id="UP000230959"/>
    </source>
</evidence>
<dbReference type="AlphaFoldDB" id="A0A2M8LAC5"/>
<dbReference type="PANTHER" id="PTHR11205">
    <property type="entry name" value="RIBOSOMAL PROTEIN S7"/>
    <property type="match status" value="1"/>
</dbReference>
<dbReference type="PIRSF" id="PIRSF002122">
    <property type="entry name" value="RPS7p_RPS7a_RPS5e_RPS7o"/>
    <property type="match status" value="1"/>
</dbReference>
<dbReference type="GO" id="GO:0000049">
    <property type="term" value="F:tRNA binding"/>
    <property type="evidence" value="ECO:0007669"/>
    <property type="project" value="UniProtKB-UniRule"/>
</dbReference>
<dbReference type="InterPro" id="IPR036823">
    <property type="entry name" value="Ribosomal_uS7_dom_sf"/>
</dbReference>
<dbReference type="EMBL" id="PFER01000028">
    <property type="protein sequence ID" value="PJE73572.1"/>
    <property type="molecule type" value="Genomic_DNA"/>
</dbReference>
<dbReference type="NCBIfam" id="TIGR01029">
    <property type="entry name" value="rpsG_bact"/>
    <property type="match status" value="1"/>
</dbReference>
<evidence type="ECO:0000313" key="9">
    <source>
        <dbReference type="EMBL" id="PJE73572.1"/>
    </source>
</evidence>
<dbReference type="GO" id="GO:0015935">
    <property type="term" value="C:small ribosomal subunit"/>
    <property type="evidence" value="ECO:0007669"/>
    <property type="project" value="InterPro"/>
</dbReference>
<evidence type="ECO:0000259" key="8">
    <source>
        <dbReference type="Pfam" id="PF00177"/>
    </source>
</evidence>
<name>A0A2M8LAC5_9BACT</name>
<keyword evidence="3 6" id="KW-0694">RNA-binding</keyword>
<keyword evidence="4 6" id="KW-0689">Ribosomal protein</keyword>